<sequence>MIALSDSDRRALERMTATFSTLEAWRVRSRCVEEPERGSEAALDDAIWRWMPPSEIARQSLVAATQHLNLARTAIEAKDIYPSSHFTVLRGGLVGASQALWILGPDDRAERQQRALRVIDEWYRRALQHAAEYMPLINDVSDRQQMQRSMAHMQRRRDDARQLWRKTSTLTERQTLELTDVIAWSASEVLNDPVRAALVRPLWQQLSGDAHALGWAVMTRSSLVERQAGGMAVFAAGGDLQRVGQAFTLSYRILKTGWSLFDRRCEGL</sequence>
<dbReference type="RefSeq" id="WP_143008285.1">
    <property type="nucleotide sequence ID" value="NZ_FNGP01000004.1"/>
</dbReference>
<organism evidence="1 2">
    <name type="scientific">Tessaracoccus oleiagri</name>
    <dbReference type="NCBI Taxonomy" id="686624"/>
    <lineage>
        <taxon>Bacteria</taxon>
        <taxon>Bacillati</taxon>
        <taxon>Actinomycetota</taxon>
        <taxon>Actinomycetes</taxon>
        <taxon>Propionibacteriales</taxon>
        <taxon>Propionibacteriaceae</taxon>
        <taxon>Tessaracoccus</taxon>
    </lineage>
</organism>
<accession>A0A1G9LSJ3</accession>
<gene>
    <name evidence="1" type="ORF">SAMN04488242_2302</name>
</gene>
<dbReference type="OrthoDB" id="4045431at2"/>
<reference evidence="1 2" key="1">
    <citation type="submission" date="2016-10" db="EMBL/GenBank/DDBJ databases">
        <authorList>
            <person name="de Groot N.N."/>
        </authorList>
    </citation>
    <scope>NUCLEOTIDE SEQUENCE [LARGE SCALE GENOMIC DNA]</scope>
    <source>
        <strain evidence="1 2">CGMCC 1.9159</strain>
    </source>
</reference>
<evidence type="ECO:0000313" key="2">
    <source>
        <dbReference type="Proteomes" id="UP000199475"/>
    </source>
</evidence>
<protein>
    <submittedName>
        <fullName evidence="1">Uncharacterized protein</fullName>
    </submittedName>
</protein>
<proteinExistence type="predicted"/>
<dbReference type="EMBL" id="FNGP01000004">
    <property type="protein sequence ID" value="SDL64918.1"/>
    <property type="molecule type" value="Genomic_DNA"/>
</dbReference>
<dbReference type="AlphaFoldDB" id="A0A1G9LSJ3"/>
<keyword evidence="2" id="KW-1185">Reference proteome</keyword>
<dbReference type="Proteomes" id="UP000199475">
    <property type="component" value="Unassembled WGS sequence"/>
</dbReference>
<name>A0A1G9LSJ3_9ACTN</name>
<evidence type="ECO:0000313" key="1">
    <source>
        <dbReference type="EMBL" id="SDL64918.1"/>
    </source>
</evidence>